<keyword evidence="4" id="KW-1185">Reference proteome</keyword>
<dbReference type="Pfam" id="PF00754">
    <property type="entry name" value="F5_F8_type_C"/>
    <property type="match status" value="1"/>
</dbReference>
<gene>
    <name evidence="3" type="ORF">XENOCAPTIV_006826</name>
</gene>
<dbReference type="PROSITE" id="PS50022">
    <property type="entry name" value="FA58C_3"/>
    <property type="match status" value="1"/>
</dbReference>
<dbReference type="PROSITE" id="PS01285">
    <property type="entry name" value="FA58C_1"/>
    <property type="match status" value="1"/>
</dbReference>
<dbReference type="Proteomes" id="UP001434883">
    <property type="component" value="Unassembled WGS sequence"/>
</dbReference>
<evidence type="ECO:0000313" key="4">
    <source>
        <dbReference type="Proteomes" id="UP001434883"/>
    </source>
</evidence>
<feature type="non-terminal residue" evidence="3">
    <location>
        <position position="1"/>
    </location>
</feature>
<dbReference type="SMART" id="SM00231">
    <property type="entry name" value="FA58C"/>
    <property type="match status" value="1"/>
</dbReference>
<accession>A0ABV0RXC6</accession>
<dbReference type="InterPro" id="IPR008979">
    <property type="entry name" value="Galactose-bd-like_sf"/>
</dbReference>
<dbReference type="CDD" id="cd00057">
    <property type="entry name" value="FA58C"/>
    <property type="match status" value="1"/>
</dbReference>
<dbReference type="PROSITE" id="PS01286">
    <property type="entry name" value="FA58C_2"/>
    <property type="match status" value="1"/>
</dbReference>
<feature type="domain" description="F5/8 type C" evidence="2">
    <location>
        <begin position="3"/>
        <end position="155"/>
    </location>
</feature>
<sequence>YPCSSMLGMVSGQIPDAQISASSFADRGWVAENVRLLTGRSGWTGQQTKQPFRNEWLQVDLGQDKMLSGVVIQGGKHRDRNVYMKRFKVGHSLDGDSWTVIKEENTTRPKIFMGNQNQETPEVRLLGPLLTRFVRIYPERATTEGVGLRLELLGCELEGKS</sequence>
<dbReference type="InterPro" id="IPR000421">
    <property type="entry name" value="FA58C"/>
</dbReference>
<dbReference type="InterPro" id="IPR050633">
    <property type="entry name" value="Neuropilin_MCO_CoagFactor"/>
</dbReference>
<organism evidence="3 4">
    <name type="scientific">Xenoophorus captivus</name>
    <dbReference type="NCBI Taxonomy" id="1517983"/>
    <lineage>
        <taxon>Eukaryota</taxon>
        <taxon>Metazoa</taxon>
        <taxon>Chordata</taxon>
        <taxon>Craniata</taxon>
        <taxon>Vertebrata</taxon>
        <taxon>Euteleostomi</taxon>
        <taxon>Actinopterygii</taxon>
        <taxon>Neopterygii</taxon>
        <taxon>Teleostei</taxon>
        <taxon>Neoteleostei</taxon>
        <taxon>Acanthomorphata</taxon>
        <taxon>Ovalentaria</taxon>
        <taxon>Atherinomorphae</taxon>
        <taxon>Cyprinodontiformes</taxon>
        <taxon>Goodeidae</taxon>
        <taxon>Xenoophorus</taxon>
    </lineage>
</organism>
<comment type="caution">
    <text evidence="3">The sequence shown here is derived from an EMBL/GenBank/DDBJ whole genome shotgun (WGS) entry which is preliminary data.</text>
</comment>
<dbReference type="EMBL" id="JAHRIN010060580">
    <property type="protein sequence ID" value="MEQ2212920.1"/>
    <property type="molecule type" value="Genomic_DNA"/>
</dbReference>
<name>A0ABV0RXC6_9TELE</name>
<protein>
    <recommendedName>
        <fullName evidence="2">F5/8 type C domain-containing protein</fullName>
    </recommendedName>
</protein>
<dbReference type="Gene3D" id="2.60.120.260">
    <property type="entry name" value="Galactose-binding domain-like"/>
    <property type="match status" value="1"/>
</dbReference>
<reference evidence="3 4" key="1">
    <citation type="submission" date="2021-06" db="EMBL/GenBank/DDBJ databases">
        <authorList>
            <person name="Palmer J.M."/>
        </authorList>
    </citation>
    <scope>NUCLEOTIDE SEQUENCE [LARGE SCALE GENOMIC DNA]</scope>
    <source>
        <strain evidence="3 4">XC_2019</strain>
        <tissue evidence="3">Muscle</tissue>
    </source>
</reference>
<evidence type="ECO:0000259" key="2">
    <source>
        <dbReference type="PROSITE" id="PS50022"/>
    </source>
</evidence>
<proteinExistence type="predicted"/>
<dbReference type="SUPFAM" id="SSF49785">
    <property type="entry name" value="Galactose-binding domain-like"/>
    <property type="match status" value="1"/>
</dbReference>
<evidence type="ECO:0000313" key="3">
    <source>
        <dbReference type="EMBL" id="MEQ2212920.1"/>
    </source>
</evidence>
<dbReference type="PANTHER" id="PTHR46806:SF4">
    <property type="entry name" value="NEUROPILIN-1"/>
    <property type="match status" value="1"/>
</dbReference>
<dbReference type="PANTHER" id="PTHR46806">
    <property type="entry name" value="F5/8 TYPE C DOMAIN-CONTAINING PROTEIN"/>
    <property type="match status" value="1"/>
</dbReference>
<evidence type="ECO:0000256" key="1">
    <source>
        <dbReference type="ARBA" id="ARBA00023157"/>
    </source>
</evidence>
<keyword evidence="1" id="KW-1015">Disulfide bond</keyword>